<proteinExistence type="predicted"/>
<organism evidence="2 3">
    <name type="scientific">Steroidobacter gossypii</name>
    <dbReference type="NCBI Taxonomy" id="2805490"/>
    <lineage>
        <taxon>Bacteria</taxon>
        <taxon>Pseudomonadati</taxon>
        <taxon>Pseudomonadota</taxon>
        <taxon>Gammaproteobacteria</taxon>
        <taxon>Steroidobacterales</taxon>
        <taxon>Steroidobacteraceae</taxon>
        <taxon>Steroidobacter</taxon>
    </lineage>
</organism>
<dbReference type="Proteomes" id="UP000661077">
    <property type="component" value="Unassembled WGS sequence"/>
</dbReference>
<dbReference type="EMBL" id="JAEVLS010000001">
    <property type="protein sequence ID" value="MBM0103990.1"/>
    <property type="molecule type" value="Genomic_DNA"/>
</dbReference>
<evidence type="ECO:0000259" key="1">
    <source>
        <dbReference type="Pfam" id="PF08242"/>
    </source>
</evidence>
<dbReference type="CDD" id="cd02440">
    <property type="entry name" value="AdoMet_MTases"/>
    <property type="match status" value="1"/>
</dbReference>
<sequence length="198" mass="22999">MSKRFDASFYRRFYMNPRTRVTTRTEMARRAGMVAALVKQLELPVKRILDAGCGLGWLRAPLLQAFPGARYVGLEVSEHLCREHGWVHESLASYRPRGRFDLIICYDVMQYLSDRETVQALANLGRLSRGALYFHAPTREDWRDNADRSTSDGDINLRDAAWYRSRLSRHFEHAGFGIHVRRGVPWGQWELERSVRDG</sequence>
<keyword evidence="2" id="KW-0489">Methyltransferase</keyword>
<comment type="caution">
    <text evidence="2">The sequence shown here is derived from an EMBL/GenBank/DDBJ whole genome shotgun (WGS) entry which is preliminary data.</text>
</comment>
<keyword evidence="2" id="KW-0808">Transferase</keyword>
<name>A0ABS1WSN1_9GAMM</name>
<evidence type="ECO:0000313" key="3">
    <source>
        <dbReference type="Proteomes" id="UP000661077"/>
    </source>
</evidence>
<dbReference type="GO" id="GO:0008168">
    <property type="term" value="F:methyltransferase activity"/>
    <property type="evidence" value="ECO:0007669"/>
    <property type="project" value="UniProtKB-KW"/>
</dbReference>
<keyword evidence="3" id="KW-1185">Reference proteome</keyword>
<dbReference type="GO" id="GO:0032259">
    <property type="term" value="P:methylation"/>
    <property type="evidence" value="ECO:0007669"/>
    <property type="project" value="UniProtKB-KW"/>
</dbReference>
<feature type="domain" description="Methyltransferase type 12" evidence="1">
    <location>
        <begin position="49"/>
        <end position="127"/>
    </location>
</feature>
<gene>
    <name evidence="2" type="ORF">JM946_04510</name>
</gene>
<dbReference type="InterPro" id="IPR029063">
    <property type="entry name" value="SAM-dependent_MTases_sf"/>
</dbReference>
<dbReference type="SUPFAM" id="SSF53335">
    <property type="entry name" value="S-adenosyl-L-methionine-dependent methyltransferases"/>
    <property type="match status" value="1"/>
</dbReference>
<protein>
    <submittedName>
        <fullName evidence="2">Class I SAM-dependent methyltransferase</fullName>
    </submittedName>
</protein>
<evidence type="ECO:0000313" key="2">
    <source>
        <dbReference type="EMBL" id="MBM0103990.1"/>
    </source>
</evidence>
<dbReference type="RefSeq" id="WP_203165940.1">
    <property type="nucleotide sequence ID" value="NZ_JAEVLS010000001.1"/>
</dbReference>
<dbReference type="Pfam" id="PF08242">
    <property type="entry name" value="Methyltransf_12"/>
    <property type="match status" value="1"/>
</dbReference>
<accession>A0ABS1WSN1</accession>
<dbReference type="InterPro" id="IPR013217">
    <property type="entry name" value="Methyltransf_12"/>
</dbReference>
<dbReference type="Gene3D" id="3.40.50.150">
    <property type="entry name" value="Vaccinia Virus protein VP39"/>
    <property type="match status" value="1"/>
</dbReference>
<reference evidence="2 3" key="1">
    <citation type="journal article" date="2021" name="Int. J. Syst. Evol. Microbiol.">
        <title>Steroidobacter gossypii sp. nov., isolated from soil of cotton cropping field.</title>
        <authorList>
            <person name="Huang R."/>
            <person name="Yang S."/>
            <person name="Zhen C."/>
            <person name="Liu W."/>
        </authorList>
    </citation>
    <scope>NUCLEOTIDE SEQUENCE [LARGE SCALE GENOMIC DNA]</scope>
    <source>
        <strain evidence="2 3">S1-65</strain>
    </source>
</reference>